<sequence length="58" mass="7037">MSEIVNLKRHRKRVARAEEEQKAAENRRRFGRPKAERERDEAEDTRAERHIDGHKRET</sequence>
<keyword evidence="2" id="KW-1185">Reference proteome</keyword>
<evidence type="ECO:0000313" key="2">
    <source>
        <dbReference type="Proteomes" id="UP000616151"/>
    </source>
</evidence>
<accession>A0ACC5QYC9</accession>
<dbReference type="EMBL" id="JAENHL010000004">
    <property type="protein sequence ID" value="MBK1865407.1"/>
    <property type="molecule type" value="Genomic_DNA"/>
</dbReference>
<reference evidence="1" key="1">
    <citation type="submission" date="2021-01" db="EMBL/GenBank/DDBJ databases">
        <authorList>
            <person name="Sun Q."/>
        </authorList>
    </citation>
    <scope>NUCLEOTIDE SEQUENCE</scope>
    <source>
        <strain evidence="1">YIM B02566</strain>
    </source>
</reference>
<gene>
    <name evidence="1" type="ORF">JHL16_03515</name>
</gene>
<comment type="caution">
    <text evidence="1">The sequence shown here is derived from an EMBL/GenBank/DDBJ whole genome shotgun (WGS) entry which is preliminary data.</text>
</comment>
<proteinExistence type="predicted"/>
<name>A0ACC5QYC9_9HYPH</name>
<organism evidence="1 2">
    <name type="scientific">Taklimakanibacter albus</name>
    <dbReference type="NCBI Taxonomy" id="2800327"/>
    <lineage>
        <taxon>Bacteria</taxon>
        <taxon>Pseudomonadati</taxon>
        <taxon>Pseudomonadota</taxon>
        <taxon>Alphaproteobacteria</taxon>
        <taxon>Hyphomicrobiales</taxon>
        <taxon>Aestuariivirgaceae</taxon>
        <taxon>Taklimakanibacter</taxon>
    </lineage>
</organism>
<dbReference type="Proteomes" id="UP000616151">
    <property type="component" value="Unassembled WGS sequence"/>
</dbReference>
<protein>
    <submittedName>
        <fullName evidence="1">DUF4169 family protein</fullName>
    </submittedName>
</protein>
<evidence type="ECO:0000313" key="1">
    <source>
        <dbReference type="EMBL" id="MBK1865407.1"/>
    </source>
</evidence>